<name>A0A8D5FMR4_9BACT</name>
<evidence type="ECO:0008006" key="4">
    <source>
        <dbReference type="Google" id="ProtNLM"/>
    </source>
</evidence>
<dbReference type="KEGG" id="dbk:DGMP_26360"/>
<dbReference type="InterPro" id="IPR025961">
    <property type="entry name" value="Metal_resist"/>
</dbReference>
<keyword evidence="3" id="KW-1185">Reference proteome</keyword>
<evidence type="ECO:0000313" key="3">
    <source>
        <dbReference type="Proteomes" id="UP000826725"/>
    </source>
</evidence>
<dbReference type="Proteomes" id="UP000826725">
    <property type="component" value="Chromosome"/>
</dbReference>
<feature type="chain" id="PRO_5034228145" description="Zinc resistance-associated protein" evidence="1">
    <location>
        <begin position="21"/>
        <end position="145"/>
    </location>
</feature>
<gene>
    <name evidence="2" type="ORF">DGMP_26360</name>
</gene>
<dbReference type="RefSeq" id="WP_228854349.1">
    <property type="nucleotide sequence ID" value="NZ_AP024086.1"/>
</dbReference>
<evidence type="ECO:0000313" key="2">
    <source>
        <dbReference type="EMBL" id="BCL61943.1"/>
    </source>
</evidence>
<sequence>MKKKIAAVVMVTGLIMVGTATVNWAKGGGGYGHHGQMMQSSRMYQQLDPAVQEKISKFMVDNQALRKEMMMKRAEKQAILRSSNPDAAAVARITGEIFDLRTTMREKALAAGIGQYMGRFGTGGGMGPGMMGHGPGYCMGGGRFQ</sequence>
<accession>A0A8D5FMR4</accession>
<dbReference type="Pfam" id="PF13801">
    <property type="entry name" value="Metal_resist"/>
    <property type="match status" value="1"/>
</dbReference>
<feature type="signal peptide" evidence="1">
    <location>
        <begin position="1"/>
        <end position="20"/>
    </location>
</feature>
<dbReference type="EMBL" id="AP024086">
    <property type="protein sequence ID" value="BCL61943.1"/>
    <property type="molecule type" value="Genomic_DNA"/>
</dbReference>
<keyword evidence="1" id="KW-0732">Signal</keyword>
<evidence type="ECO:0000256" key="1">
    <source>
        <dbReference type="SAM" id="SignalP"/>
    </source>
</evidence>
<dbReference type="AlphaFoldDB" id="A0A8D5FMR4"/>
<proteinExistence type="predicted"/>
<organism evidence="2 3">
    <name type="scientific">Desulfomarina profundi</name>
    <dbReference type="NCBI Taxonomy" id="2772557"/>
    <lineage>
        <taxon>Bacteria</taxon>
        <taxon>Pseudomonadati</taxon>
        <taxon>Thermodesulfobacteriota</taxon>
        <taxon>Desulfobulbia</taxon>
        <taxon>Desulfobulbales</taxon>
        <taxon>Desulfobulbaceae</taxon>
        <taxon>Desulfomarina</taxon>
    </lineage>
</organism>
<reference evidence="2" key="1">
    <citation type="submission" date="2020-09" db="EMBL/GenBank/DDBJ databases">
        <title>Desulfogranum mesoprofundum gen. nov., sp. nov., a novel mesophilic, sulfate-reducing chemolithoautotroph isolated from a deep-sea hydrothermal vent chimney in the Suiyo Seamount.</title>
        <authorList>
            <person name="Hashimoto Y."/>
            <person name="Nakagawa S."/>
        </authorList>
    </citation>
    <scope>NUCLEOTIDE SEQUENCE</scope>
    <source>
        <strain evidence="2">KT2</strain>
    </source>
</reference>
<protein>
    <recommendedName>
        <fullName evidence="4">Zinc resistance-associated protein</fullName>
    </recommendedName>
</protein>